<dbReference type="SUPFAM" id="SSF55874">
    <property type="entry name" value="ATPase domain of HSP90 chaperone/DNA topoisomerase II/histidine kinase"/>
    <property type="match status" value="1"/>
</dbReference>
<reference evidence="6 7" key="1">
    <citation type="submission" date="2020-10" db="EMBL/GenBank/DDBJ databases">
        <title>Sequencing the genomes of 1000 actinobacteria strains.</title>
        <authorList>
            <person name="Klenk H.-P."/>
        </authorList>
    </citation>
    <scope>NUCLEOTIDE SEQUENCE [LARGE SCALE GENOMIC DNA]</scope>
    <source>
        <strain evidence="6 7">DSM 15666</strain>
    </source>
</reference>
<comment type="caution">
    <text evidence="6">The sequence shown here is derived from an EMBL/GenBank/DDBJ whole genome shotgun (WGS) entry which is preliminary data.</text>
</comment>
<feature type="compositionally biased region" description="Basic and acidic residues" evidence="4">
    <location>
        <begin position="230"/>
        <end position="260"/>
    </location>
</feature>
<dbReference type="EMBL" id="JADBED010000001">
    <property type="protein sequence ID" value="MBE1524982.1"/>
    <property type="molecule type" value="Genomic_DNA"/>
</dbReference>
<evidence type="ECO:0000259" key="5">
    <source>
        <dbReference type="SMART" id="SM00065"/>
    </source>
</evidence>
<dbReference type="Gene3D" id="1.20.5.1930">
    <property type="match status" value="1"/>
</dbReference>
<dbReference type="Gene3D" id="3.30.450.40">
    <property type="match status" value="2"/>
</dbReference>
<feature type="domain" description="GAF" evidence="5">
    <location>
        <begin position="178"/>
        <end position="321"/>
    </location>
</feature>
<dbReference type="InterPro" id="IPR003018">
    <property type="entry name" value="GAF"/>
</dbReference>
<feature type="domain" description="GAF" evidence="5">
    <location>
        <begin position="12"/>
        <end position="158"/>
    </location>
</feature>
<dbReference type="Proteomes" id="UP000643525">
    <property type="component" value="Unassembled WGS sequence"/>
</dbReference>
<dbReference type="InterPro" id="IPR036890">
    <property type="entry name" value="HATPase_C_sf"/>
</dbReference>
<keyword evidence="2 6" id="KW-0418">Kinase</keyword>
<dbReference type="PANTHER" id="PTHR24421:SF56">
    <property type="entry name" value="OXYGEN SENSOR HISTIDINE KINASE RESPONSE REGULATOR DOST"/>
    <property type="match status" value="1"/>
</dbReference>
<feature type="region of interest" description="Disordered" evidence="4">
    <location>
        <begin position="214"/>
        <end position="260"/>
    </location>
</feature>
<keyword evidence="1" id="KW-0808">Transferase</keyword>
<evidence type="ECO:0000313" key="6">
    <source>
        <dbReference type="EMBL" id="MBE1524982.1"/>
    </source>
</evidence>
<dbReference type="InterPro" id="IPR050482">
    <property type="entry name" value="Sensor_HK_TwoCompSys"/>
</dbReference>
<evidence type="ECO:0000313" key="7">
    <source>
        <dbReference type="Proteomes" id="UP000643525"/>
    </source>
</evidence>
<evidence type="ECO:0000256" key="3">
    <source>
        <dbReference type="ARBA" id="ARBA00023012"/>
    </source>
</evidence>
<keyword evidence="7" id="KW-1185">Reference proteome</keyword>
<sequence>MTASSSVVEELDLEHVLRHVVDTAVSLVDAQYGALGIVDSDGRLERFIHVGMPEQVAQEIGSLPRGHGLLGAELYQDGPIRIDHLGADPRSIGFPERHPPMDAFLGVPIRIRGETYGNLYLTNRADGPFTEEDEELVAALASTAATAITNARLYLAAQNAQRMSATLTEVSGELLASSGKDAFGVVADHVSDLIEADLVSIVVPGREAGEFRVETARGDQAPSVRGMRLPSEDRGHTRGDTGSDEGREHEARGRPPFEEPLRGGATLAAPFVISGETLGFLCASRRAHGPSFTAQDFDTLSEFAEKVGITVALAWARADRQRLDVVEDRARMARDLHDHVIQRLFGMGLGLQALAATEPAHAETLDMHVAQIDAAIADIRTAIFSLNVDDSFESVRHRLMDVAAELTPALNYSPRVTFGGPVDLIVIGQLADDVVAVVRESLTNVARHSRATTALVSVDVTDALVRVQVVDDGVGLPSGPVRASGTANLLVRARAHSGEFTLTNRSSHGARACWQVPLPSVLEETT</sequence>
<keyword evidence="3" id="KW-0902">Two-component regulatory system</keyword>
<dbReference type="InterPro" id="IPR011712">
    <property type="entry name" value="Sig_transdc_His_kin_sub3_dim/P"/>
</dbReference>
<organism evidence="6 7">
    <name type="scientific">Nesterenkonia lutea</name>
    <dbReference type="NCBI Taxonomy" id="272919"/>
    <lineage>
        <taxon>Bacteria</taxon>
        <taxon>Bacillati</taxon>
        <taxon>Actinomycetota</taxon>
        <taxon>Actinomycetes</taxon>
        <taxon>Micrococcales</taxon>
        <taxon>Micrococcaceae</taxon>
        <taxon>Nesterenkonia</taxon>
    </lineage>
</organism>
<dbReference type="Gene3D" id="3.30.565.10">
    <property type="entry name" value="Histidine kinase-like ATPase, C-terminal domain"/>
    <property type="match status" value="1"/>
</dbReference>
<name>A0ABR9JHL1_9MICC</name>
<gene>
    <name evidence="6" type="ORF">H4W27_002100</name>
</gene>
<dbReference type="SMART" id="SM00065">
    <property type="entry name" value="GAF"/>
    <property type="match status" value="2"/>
</dbReference>
<dbReference type="GO" id="GO:0016301">
    <property type="term" value="F:kinase activity"/>
    <property type="evidence" value="ECO:0007669"/>
    <property type="project" value="UniProtKB-KW"/>
</dbReference>
<dbReference type="SUPFAM" id="SSF55781">
    <property type="entry name" value="GAF domain-like"/>
    <property type="match status" value="2"/>
</dbReference>
<evidence type="ECO:0000256" key="1">
    <source>
        <dbReference type="ARBA" id="ARBA00022679"/>
    </source>
</evidence>
<proteinExistence type="predicted"/>
<evidence type="ECO:0000256" key="4">
    <source>
        <dbReference type="SAM" id="MobiDB-lite"/>
    </source>
</evidence>
<dbReference type="Pfam" id="PF13185">
    <property type="entry name" value="GAF_2"/>
    <property type="match status" value="1"/>
</dbReference>
<dbReference type="PANTHER" id="PTHR24421">
    <property type="entry name" value="NITRATE/NITRITE SENSOR PROTEIN NARX-RELATED"/>
    <property type="match status" value="1"/>
</dbReference>
<evidence type="ECO:0000256" key="2">
    <source>
        <dbReference type="ARBA" id="ARBA00022777"/>
    </source>
</evidence>
<dbReference type="InterPro" id="IPR029016">
    <property type="entry name" value="GAF-like_dom_sf"/>
</dbReference>
<dbReference type="Pfam" id="PF07730">
    <property type="entry name" value="HisKA_3"/>
    <property type="match status" value="1"/>
</dbReference>
<dbReference type="RefSeq" id="WP_192595916.1">
    <property type="nucleotide sequence ID" value="NZ_BAAALJ010000004.1"/>
</dbReference>
<protein>
    <submittedName>
        <fullName evidence="6">Signal transduction histidine kinase</fullName>
    </submittedName>
</protein>
<accession>A0ABR9JHL1</accession>